<protein>
    <submittedName>
        <fullName evidence="2">VWA domain containing CoxE-like protein</fullName>
    </submittedName>
</protein>
<sequence>MKLSVLKKASWIKRSNDAEPQPKSKKHTLLDPDVLRQIGHLELLTQRVVDGFLTGKHRSTHKGGCFEFAQHRPYTAGDEIRLIDWHVFAKSDRYYIKQFEEETNLQAMMVVDASGSMKYSGSTISKFDYARLAAACLSRLVLRQRDSVGLTLIDQSIRKFIPPRSSATHLQSLLSTLLNEETSGMTSLSTSLHELGRRMKRKGMILLFSDCFEELEPLTQALHHLRLRGHEILIFQTIAPEELTFKFDKMSKFECLEEDNLILDVDPHAVRKGYLKRLNEFQTQLQRRAVEMGCEYFQLNTGSELGTVLAQYLSRRNAGIKV</sequence>
<dbReference type="Gene3D" id="3.40.50.410">
    <property type="entry name" value="von Willebrand factor, type A domain"/>
    <property type="match status" value="1"/>
</dbReference>
<dbReference type="Pfam" id="PF01882">
    <property type="entry name" value="DUF58"/>
    <property type="match status" value="1"/>
</dbReference>
<feature type="domain" description="DUF58" evidence="1">
    <location>
        <begin position="71"/>
        <end position="278"/>
    </location>
</feature>
<dbReference type="Proteomes" id="UP000317178">
    <property type="component" value="Chromosome"/>
</dbReference>
<proteinExistence type="predicted"/>
<name>A0A518CGX7_9PLAN</name>
<dbReference type="InterPro" id="IPR036465">
    <property type="entry name" value="vWFA_dom_sf"/>
</dbReference>
<evidence type="ECO:0000313" key="3">
    <source>
        <dbReference type="Proteomes" id="UP000317178"/>
    </source>
</evidence>
<evidence type="ECO:0000259" key="1">
    <source>
        <dbReference type="Pfam" id="PF01882"/>
    </source>
</evidence>
<keyword evidence="3" id="KW-1185">Reference proteome</keyword>
<dbReference type="SUPFAM" id="SSF53300">
    <property type="entry name" value="vWA-like"/>
    <property type="match status" value="1"/>
</dbReference>
<dbReference type="KEGG" id="plon:Pla110_01810"/>
<organism evidence="2 3">
    <name type="scientific">Polystyrenella longa</name>
    <dbReference type="NCBI Taxonomy" id="2528007"/>
    <lineage>
        <taxon>Bacteria</taxon>
        <taxon>Pseudomonadati</taxon>
        <taxon>Planctomycetota</taxon>
        <taxon>Planctomycetia</taxon>
        <taxon>Planctomycetales</taxon>
        <taxon>Planctomycetaceae</taxon>
        <taxon>Polystyrenella</taxon>
    </lineage>
</organism>
<accession>A0A518CGX7</accession>
<evidence type="ECO:0000313" key="2">
    <source>
        <dbReference type="EMBL" id="QDU78477.1"/>
    </source>
</evidence>
<dbReference type="InterPro" id="IPR002881">
    <property type="entry name" value="DUF58"/>
</dbReference>
<gene>
    <name evidence="2" type="ORF">Pla110_01810</name>
</gene>
<dbReference type="PANTHER" id="PTHR33608">
    <property type="entry name" value="BLL2464 PROTEIN"/>
    <property type="match status" value="1"/>
</dbReference>
<dbReference type="AlphaFoldDB" id="A0A518CGX7"/>
<dbReference type="EMBL" id="CP036281">
    <property type="protein sequence ID" value="QDU78477.1"/>
    <property type="molecule type" value="Genomic_DNA"/>
</dbReference>
<reference evidence="2 3" key="1">
    <citation type="submission" date="2019-02" db="EMBL/GenBank/DDBJ databases">
        <title>Deep-cultivation of Planctomycetes and their phenomic and genomic characterization uncovers novel biology.</title>
        <authorList>
            <person name="Wiegand S."/>
            <person name="Jogler M."/>
            <person name="Boedeker C."/>
            <person name="Pinto D."/>
            <person name="Vollmers J."/>
            <person name="Rivas-Marin E."/>
            <person name="Kohn T."/>
            <person name="Peeters S.H."/>
            <person name="Heuer A."/>
            <person name="Rast P."/>
            <person name="Oberbeckmann S."/>
            <person name="Bunk B."/>
            <person name="Jeske O."/>
            <person name="Meyerdierks A."/>
            <person name="Storesund J.E."/>
            <person name="Kallscheuer N."/>
            <person name="Luecker S."/>
            <person name="Lage O.M."/>
            <person name="Pohl T."/>
            <person name="Merkel B.J."/>
            <person name="Hornburger P."/>
            <person name="Mueller R.-W."/>
            <person name="Bruemmer F."/>
            <person name="Labrenz M."/>
            <person name="Spormann A.M."/>
            <person name="Op den Camp H."/>
            <person name="Overmann J."/>
            <person name="Amann R."/>
            <person name="Jetten M.S.M."/>
            <person name="Mascher T."/>
            <person name="Medema M.H."/>
            <person name="Devos D.P."/>
            <person name="Kaster A.-K."/>
            <person name="Ovreas L."/>
            <person name="Rohde M."/>
            <person name="Galperin M.Y."/>
            <person name="Jogler C."/>
        </authorList>
    </citation>
    <scope>NUCLEOTIDE SEQUENCE [LARGE SCALE GENOMIC DNA]</scope>
    <source>
        <strain evidence="2 3">Pla110</strain>
    </source>
</reference>
<dbReference type="OrthoDB" id="9780819at2"/>
<dbReference type="PANTHER" id="PTHR33608:SF7">
    <property type="entry name" value="DUF58 DOMAIN-CONTAINING PROTEIN"/>
    <property type="match status" value="1"/>
</dbReference>
<dbReference type="RefSeq" id="WP_144992270.1">
    <property type="nucleotide sequence ID" value="NZ_CP036281.1"/>
</dbReference>